<dbReference type="CDD" id="cd09274">
    <property type="entry name" value="RNase_HI_RT_Ty3"/>
    <property type="match status" value="1"/>
</dbReference>
<dbReference type="Gene3D" id="4.10.60.10">
    <property type="entry name" value="Zinc finger, CCHC-type"/>
    <property type="match status" value="1"/>
</dbReference>
<dbReference type="SUPFAM" id="SSF56672">
    <property type="entry name" value="DNA/RNA polymerases"/>
    <property type="match status" value="1"/>
</dbReference>
<keyword evidence="1" id="KW-0808">Transferase</keyword>
<keyword evidence="6" id="KW-0695">RNA-directed DNA polymerase</keyword>
<name>A0A814AJ56_9BILA</name>
<dbReference type="GO" id="GO:0016787">
    <property type="term" value="F:hydrolase activity"/>
    <property type="evidence" value="ECO:0007669"/>
    <property type="project" value="UniProtKB-KW"/>
</dbReference>
<dbReference type="GO" id="GO:0003964">
    <property type="term" value="F:RNA-directed DNA polymerase activity"/>
    <property type="evidence" value="ECO:0007669"/>
    <property type="project" value="UniProtKB-KW"/>
</dbReference>
<dbReference type="Gene3D" id="3.30.70.270">
    <property type="match status" value="2"/>
</dbReference>
<dbReference type="PANTHER" id="PTHR37984:SF11">
    <property type="entry name" value="INTEGRASE CATALYTIC DOMAIN-CONTAINING PROTEIN"/>
    <property type="match status" value="1"/>
</dbReference>
<feature type="domain" description="Reverse transcriptase" evidence="7">
    <location>
        <begin position="434"/>
        <end position="612"/>
    </location>
</feature>
<reference evidence="8" key="1">
    <citation type="submission" date="2021-02" db="EMBL/GenBank/DDBJ databases">
        <authorList>
            <person name="Nowell W R."/>
        </authorList>
    </citation>
    <scope>NUCLEOTIDE SEQUENCE</scope>
    <source>
        <strain evidence="8">Ploen Becks lab</strain>
    </source>
</reference>
<dbReference type="PANTHER" id="PTHR37984">
    <property type="entry name" value="PROTEIN CBG26694"/>
    <property type="match status" value="1"/>
</dbReference>
<dbReference type="OrthoDB" id="10060843at2759"/>
<dbReference type="GO" id="GO:0004519">
    <property type="term" value="F:endonuclease activity"/>
    <property type="evidence" value="ECO:0007669"/>
    <property type="project" value="UniProtKB-KW"/>
</dbReference>
<keyword evidence="5" id="KW-0378">Hydrolase</keyword>
<gene>
    <name evidence="8" type="ORF">OXX778_LOCUS12029</name>
</gene>
<dbReference type="Pfam" id="PF17917">
    <property type="entry name" value="RT_RNaseH"/>
    <property type="match status" value="1"/>
</dbReference>
<evidence type="ECO:0000256" key="3">
    <source>
        <dbReference type="ARBA" id="ARBA00022722"/>
    </source>
</evidence>
<dbReference type="SMART" id="SM00343">
    <property type="entry name" value="ZnF_C2HC"/>
    <property type="match status" value="2"/>
</dbReference>
<dbReference type="Pfam" id="PF00078">
    <property type="entry name" value="RVT_1"/>
    <property type="match status" value="1"/>
</dbReference>
<organism evidence="8 9">
    <name type="scientific">Brachionus calyciflorus</name>
    <dbReference type="NCBI Taxonomy" id="104777"/>
    <lineage>
        <taxon>Eukaryota</taxon>
        <taxon>Metazoa</taxon>
        <taxon>Spiralia</taxon>
        <taxon>Gnathifera</taxon>
        <taxon>Rotifera</taxon>
        <taxon>Eurotatoria</taxon>
        <taxon>Monogononta</taxon>
        <taxon>Pseudotrocha</taxon>
        <taxon>Ploima</taxon>
        <taxon>Brachionidae</taxon>
        <taxon>Brachionus</taxon>
    </lineage>
</organism>
<dbReference type="CDD" id="cd01647">
    <property type="entry name" value="RT_LTR"/>
    <property type="match status" value="1"/>
</dbReference>
<keyword evidence="9" id="KW-1185">Reference proteome</keyword>
<dbReference type="InterPro" id="IPR041373">
    <property type="entry name" value="RT_RNaseH"/>
</dbReference>
<evidence type="ECO:0000313" key="9">
    <source>
        <dbReference type="Proteomes" id="UP000663879"/>
    </source>
</evidence>
<dbReference type="Proteomes" id="UP000663879">
    <property type="component" value="Unassembled WGS sequence"/>
</dbReference>
<dbReference type="InterPro" id="IPR000477">
    <property type="entry name" value="RT_dom"/>
</dbReference>
<dbReference type="EMBL" id="CAJNOC010002116">
    <property type="protein sequence ID" value="CAF0913527.1"/>
    <property type="molecule type" value="Genomic_DNA"/>
</dbReference>
<dbReference type="AlphaFoldDB" id="A0A814AJ56"/>
<evidence type="ECO:0000259" key="7">
    <source>
        <dbReference type="PROSITE" id="PS50878"/>
    </source>
</evidence>
<dbReference type="InterPro" id="IPR001878">
    <property type="entry name" value="Znf_CCHC"/>
</dbReference>
<keyword evidence="4" id="KW-0255">Endonuclease</keyword>
<sequence>MASFSSNSILQFDCDPYVENLGPKWTRWIDRLDQYFAANGVTDDARMKSALFFLGGEQLNEIHKTLDHIVIPGTVTSEYGKSKHRLTTYFSPKKNRVVEVYKFIEAKQTVNESIFQYITRLRMLGEFCGFTDLNQEIVTHVIQTCYSDKLRRQFLEKDEVTYDDLVKIGRLFDNVEDNAKIVEGKIEIKEEAVNKISKRPMQGNFNFNKKCFNCGRSWPHKDESCPAKGKPCNKCNKMNHFASVCRSIEHDYSQKTINQNKINQIINGSNNDKKEEHEKELICAVTSKNSRFPELEFLVNDEKIKLRIDTLAKPTLLPVISPPYAYGSSEPIKTVGRFKAKLKIFKKEIDTEFIVTCGKSGSLIGYPTCLQLGVDPIAQIVNSISIDHDDSEKLRNYYKDKFPKLFSGKIGELKDFEIDFYIDKSIKPLKLENDIIEEVENDPTSWLSETVKIPKKGTNEIRLCIDTTAVNKAILSEKYEMPTAEDFIYAANGMKFFSKADLNSAFEQFKLSKRCRYISRFRTHKGIFQYKRLFFGIKCAPEIFHKEIRKILEGIPCQFNASDDIMMMGKTLEEHNATVLAVFERLESKGLTVNIDKCVFCKTSITFFGLILSNNSISLNEQKTIALKNASAPRNASELDSFLGLSVYASRWIQNLASISKPLWDLTRNDAKFEWTTNHQSCFEQIKNGLIQAVSYFDCNWDTQVTVDAGPDGIGGVLTQSDPKDKSNVKIVIFVSRILTETEKKYSQIEKEGLSCVWVCERLELFLIGKIFDLIVDNKAISLIFKNPLCNPPARIQRWLLRLSPFQFNIIHRLGKGNIADFLSRHPNKKLTDEYEDDVEEFLKLTKV</sequence>
<dbReference type="GO" id="GO:0008270">
    <property type="term" value="F:zinc ion binding"/>
    <property type="evidence" value="ECO:0007669"/>
    <property type="project" value="InterPro"/>
</dbReference>
<keyword evidence="2" id="KW-0548">Nucleotidyltransferase</keyword>
<dbReference type="InterPro" id="IPR043128">
    <property type="entry name" value="Rev_trsase/Diguanyl_cyclase"/>
</dbReference>
<proteinExistence type="predicted"/>
<evidence type="ECO:0000256" key="2">
    <source>
        <dbReference type="ARBA" id="ARBA00022695"/>
    </source>
</evidence>
<evidence type="ECO:0000256" key="5">
    <source>
        <dbReference type="ARBA" id="ARBA00022801"/>
    </source>
</evidence>
<evidence type="ECO:0000256" key="4">
    <source>
        <dbReference type="ARBA" id="ARBA00022759"/>
    </source>
</evidence>
<protein>
    <recommendedName>
        <fullName evidence="7">Reverse transcriptase domain-containing protein</fullName>
    </recommendedName>
</protein>
<dbReference type="InterPro" id="IPR043502">
    <property type="entry name" value="DNA/RNA_pol_sf"/>
</dbReference>
<keyword evidence="3" id="KW-0540">Nuclease</keyword>
<dbReference type="Gene3D" id="3.10.10.10">
    <property type="entry name" value="HIV Type 1 Reverse Transcriptase, subunit A, domain 1"/>
    <property type="match status" value="1"/>
</dbReference>
<dbReference type="InterPro" id="IPR050951">
    <property type="entry name" value="Retrovirus_Pol_polyprotein"/>
</dbReference>
<evidence type="ECO:0000313" key="8">
    <source>
        <dbReference type="EMBL" id="CAF0913527.1"/>
    </source>
</evidence>
<evidence type="ECO:0000256" key="1">
    <source>
        <dbReference type="ARBA" id="ARBA00022679"/>
    </source>
</evidence>
<accession>A0A814AJ56</accession>
<dbReference type="GO" id="GO:0003676">
    <property type="term" value="F:nucleic acid binding"/>
    <property type="evidence" value="ECO:0007669"/>
    <property type="project" value="InterPro"/>
</dbReference>
<comment type="caution">
    <text evidence="8">The sequence shown here is derived from an EMBL/GenBank/DDBJ whole genome shotgun (WGS) entry which is preliminary data.</text>
</comment>
<evidence type="ECO:0000256" key="6">
    <source>
        <dbReference type="ARBA" id="ARBA00022918"/>
    </source>
</evidence>
<dbReference type="PROSITE" id="PS50878">
    <property type="entry name" value="RT_POL"/>
    <property type="match status" value="1"/>
</dbReference>